<keyword evidence="8 11" id="KW-0560">Oxidoreductase</keyword>
<dbReference type="InterPro" id="IPR006097">
    <property type="entry name" value="Glu/Leu/Phe/Val/Trp_DH_dimer"/>
</dbReference>
<keyword evidence="14" id="KW-1185">Reference proteome</keyword>
<dbReference type="CDD" id="cd01075">
    <property type="entry name" value="NAD_bind_Leu_Phe_Val_DH"/>
    <property type="match status" value="1"/>
</dbReference>
<dbReference type="EMBL" id="JAUSZS010000004">
    <property type="protein sequence ID" value="MDQ0933836.1"/>
    <property type="molecule type" value="Genomic_DNA"/>
</dbReference>
<dbReference type="SMART" id="SM00839">
    <property type="entry name" value="ELFV_dehydrog"/>
    <property type="match status" value="1"/>
</dbReference>
<evidence type="ECO:0000256" key="10">
    <source>
        <dbReference type="ARBA" id="ARBA00048547"/>
    </source>
</evidence>
<dbReference type="Pfam" id="PF00208">
    <property type="entry name" value="ELFV_dehydrog"/>
    <property type="match status" value="1"/>
</dbReference>
<evidence type="ECO:0000259" key="12">
    <source>
        <dbReference type="SMART" id="SM00839"/>
    </source>
</evidence>
<organism evidence="13 14">
    <name type="scientific">Streptomyces turgidiscabies</name>
    <dbReference type="NCBI Taxonomy" id="85558"/>
    <lineage>
        <taxon>Bacteria</taxon>
        <taxon>Bacillati</taxon>
        <taxon>Actinomycetota</taxon>
        <taxon>Actinomycetes</taxon>
        <taxon>Kitasatosporales</taxon>
        <taxon>Streptomycetaceae</taxon>
        <taxon>Streptomyces</taxon>
    </lineage>
</organism>
<evidence type="ECO:0000256" key="7">
    <source>
        <dbReference type="ARBA" id="ARBA00022456"/>
    </source>
</evidence>
<dbReference type="GO" id="GO:0043837">
    <property type="term" value="F:valine dehydrogenase (NAD+) activity"/>
    <property type="evidence" value="ECO:0007669"/>
    <property type="project" value="UniProtKB-EC"/>
</dbReference>
<evidence type="ECO:0000256" key="2">
    <source>
        <dbReference type="ARBA" id="ARBA00005109"/>
    </source>
</evidence>
<dbReference type="PIRSF" id="PIRSF000188">
    <property type="entry name" value="Phe_leu_dh"/>
    <property type="match status" value="1"/>
</dbReference>
<evidence type="ECO:0000313" key="14">
    <source>
        <dbReference type="Proteomes" id="UP001223072"/>
    </source>
</evidence>
<reference evidence="13 14" key="1">
    <citation type="submission" date="2023-07" db="EMBL/GenBank/DDBJ databases">
        <title>Comparative genomics of wheat-associated soil bacteria to identify genetic determinants of phenazine resistance.</title>
        <authorList>
            <person name="Mouncey N."/>
        </authorList>
    </citation>
    <scope>NUCLEOTIDE SEQUENCE [LARGE SCALE GENOMIC DNA]</scope>
    <source>
        <strain evidence="13 14">W2I16</strain>
    </source>
</reference>
<name>A0ABU0RPB4_9ACTN</name>
<dbReference type="PROSITE" id="PS00074">
    <property type="entry name" value="GLFV_DEHYDROGENASE"/>
    <property type="match status" value="1"/>
</dbReference>
<dbReference type="SUPFAM" id="SSF51735">
    <property type="entry name" value="NAD(P)-binding Rossmann-fold domains"/>
    <property type="match status" value="1"/>
</dbReference>
<evidence type="ECO:0000256" key="11">
    <source>
        <dbReference type="RuleBase" id="RU004417"/>
    </source>
</evidence>
<dbReference type="InterPro" id="IPR033524">
    <property type="entry name" value="Glu/Leu/Phe/Val_DH_AS"/>
</dbReference>
<keyword evidence="9" id="KW-0520">NAD</keyword>
<dbReference type="Proteomes" id="UP001223072">
    <property type="component" value="Unassembled WGS sequence"/>
</dbReference>
<comment type="catalytic activity">
    <reaction evidence="10">
        <text>L-valine + NAD(+) + H2O = 3-methyl-2-oxobutanoate + NH4(+) + NADH + H(+)</text>
        <dbReference type="Rhea" id="RHEA:30763"/>
        <dbReference type="ChEBI" id="CHEBI:11851"/>
        <dbReference type="ChEBI" id="CHEBI:15377"/>
        <dbReference type="ChEBI" id="CHEBI:15378"/>
        <dbReference type="ChEBI" id="CHEBI:28938"/>
        <dbReference type="ChEBI" id="CHEBI:57540"/>
        <dbReference type="ChEBI" id="CHEBI:57762"/>
        <dbReference type="ChEBI" id="CHEBI:57945"/>
        <dbReference type="EC" id="1.4.1.23"/>
    </reaction>
</comment>
<proteinExistence type="inferred from homology"/>
<evidence type="ECO:0000256" key="1">
    <source>
        <dbReference type="ARBA" id="ARBA00004496"/>
    </source>
</evidence>
<gene>
    <name evidence="13" type="ORF">QFZ49_003776</name>
</gene>
<dbReference type="InterPro" id="IPR006096">
    <property type="entry name" value="Glu/Leu/Phe/Val/Trp_DH_C"/>
</dbReference>
<comment type="subunit">
    <text evidence="4">Homodimer.</text>
</comment>
<dbReference type="PANTHER" id="PTHR42722:SF1">
    <property type="entry name" value="VALINE DEHYDROGENASE"/>
    <property type="match status" value="1"/>
</dbReference>
<comment type="similarity">
    <text evidence="3 11">Belongs to the Glu/Leu/Phe/Val dehydrogenases family.</text>
</comment>
<dbReference type="InterPro" id="IPR006095">
    <property type="entry name" value="Glu/Leu/Phe/Val/Trp_DH"/>
</dbReference>
<keyword evidence="7" id="KW-0101">Branched-chain amino acid catabolism</keyword>
<dbReference type="InterPro" id="IPR036291">
    <property type="entry name" value="NAD(P)-bd_dom_sf"/>
</dbReference>
<evidence type="ECO:0000256" key="5">
    <source>
        <dbReference type="ARBA" id="ARBA00012136"/>
    </source>
</evidence>
<evidence type="ECO:0000256" key="8">
    <source>
        <dbReference type="ARBA" id="ARBA00023002"/>
    </source>
</evidence>
<comment type="subcellular location">
    <subcellularLocation>
        <location evidence="1">Cytoplasm</location>
    </subcellularLocation>
</comment>
<evidence type="ECO:0000256" key="4">
    <source>
        <dbReference type="ARBA" id="ARBA00011738"/>
    </source>
</evidence>
<dbReference type="PRINTS" id="PR00082">
    <property type="entry name" value="GLFDHDRGNASE"/>
</dbReference>
<comment type="pathway">
    <text evidence="2">Amino-acid degradation; L-valine degradation.</text>
</comment>
<evidence type="ECO:0000256" key="6">
    <source>
        <dbReference type="ARBA" id="ARBA00017332"/>
    </source>
</evidence>
<evidence type="ECO:0000256" key="3">
    <source>
        <dbReference type="ARBA" id="ARBA00006382"/>
    </source>
</evidence>
<sequence>MPTGPATRTGSSPNRRYFSGVTTVTDVTGAPADVLHTLFHSEQGGHEQVVLCQDRATGLKAVIAIHSTALGPALGGTRFYPYASEAEAVADALNLARGMSYKNAMAGLDHGGGKAVIIGDPASRDQGGIKSEELLLAYGRFVASLGGRYVTACDVGTYVADMDVVARECRWTTGRSPENGGAGDSSVLTAFGVYQGMRASAQHRWGSPSLRAKRIGIAGVGKVGHHLVEHLVAEGAEVFVTDVREDAVRRITERYRDVVAVADTDELIRLDGLAVYAPCALGGALNDATVPVLTAEVVCGAANNQLSHPGVEKDLADRGILYAPDYVVNAGGVIQVADELHGFDFERCKAKAAKIYDTTLAIFARANTDGIPPAAAADRIAEQRMTEARPSR</sequence>
<dbReference type="Gene3D" id="3.40.50.720">
    <property type="entry name" value="NAD(P)-binding Rossmann-like Domain"/>
    <property type="match status" value="1"/>
</dbReference>
<dbReference type="InterPro" id="IPR046346">
    <property type="entry name" value="Aminoacid_DH-like_N_sf"/>
</dbReference>
<evidence type="ECO:0000313" key="13">
    <source>
        <dbReference type="EMBL" id="MDQ0933836.1"/>
    </source>
</evidence>
<dbReference type="SUPFAM" id="SSF53223">
    <property type="entry name" value="Aminoacid dehydrogenase-like, N-terminal domain"/>
    <property type="match status" value="1"/>
</dbReference>
<evidence type="ECO:0000256" key="9">
    <source>
        <dbReference type="ARBA" id="ARBA00023027"/>
    </source>
</evidence>
<dbReference type="PANTHER" id="PTHR42722">
    <property type="entry name" value="LEUCINE DEHYDROGENASE"/>
    <property type="match status" value="1"/>
</dbReference>
<protein>
    <recommendedName>
        <fullName evidence="6">Valine dehydrogenase</fullName>
        <ecNumber evidence="5">1.4.1.23</ecNumber>
    </recommendedName>
</protein>
<accession>A0ABU0RPB4</accession>
<dbReference type="InterPro" id="IPR016211">
    <property type="entry name" value="Glu/Phe/Leu/Val/Trp_DH_bac/arc"/>
</dbReference>
<dbReference type="Pfam" id="PF02812">
    <property type="entry name" value="ELFV_dehydrog_N"/>
    <property type="match status" value="1"/>
</dbReference>
<dbReference type="EC" id="1.4.1.23" evidence="5"/>
<feature type="domain" description="Glutamate/phenylalanine/leucine/valine/L-tryptophan dehydrogenase C-terminal" evidence="12">
    <location>
        <begin position="183"/>
        <end position="389"/>
    </location>
</feature>
<dbReference type="Gene3D" id="3.40.50.10860">
    <property type="entry name" value="Leucine Dehydrogenase, chain A, domain 1"/>
    <property type="match status" value="1"/>
</dbReference>
<comment type="caution">
    <text evidence="13">The sequence shown here is derived from an EMBL/GenBank/DDBJ whole genome shotgun (WGS) entry which is preliminary data.</text>
</comment>